<dbReference type="PANTHER" id="PTHR33215">
    <property type="entry name" value="PROTEIN DISTAL ANTENNA"/>
    <property type="match status" value="1"/>
</dbReference>
<dbReference type="GO" id="GO:0003677">
    <property type="term" value="F:DNA binding"/>
    <property type="evidence" value="ECO:0007669"/>
    <property type="project" value="InterPro"/>
</dbReference>
<keyword evidence="2" id="KW-0175">Coiled coil</keyword>
<sequence length="107" mass="12183">MSKKRPVFSPEFKREAAELVTEKGYSILEACEARGVSESALRRWVDQLTKELSGQTPEGAKALTAEHQEIQRLKAKIKDLEEDNEILKKATALFATHDKERSKLSRR</sequence>
<evidence type="ECO:0000313" key="3">
    <source>
        <dbReference type="EMBL" id="BCD96593.1"/>
    </source>
</evidence>
<evidence type="ECO:0000313" key="4">
    <source>
        <dbReference type="Proteomes" id="UP001320119"/>
    </source>
</evidence>
<evidence type="ECO:0000256" key="1">
    <source>
        <dbReference type="ARBA" id="ARBA00009964"/>
    </source>
</evidence>
<comment type="similarity">
    <text evidence="1">Belongs to the transposase 8 family.</text>
</comment>
<dbReference type="SUPFAM" id="SSF46689">
    <property type="entry name" value="Homeodomain-like"/>
    <property type="match status" value="1"/>
</dbReference>
<name>A0AAN1WFD2_9GAMM</name>
<dbReference type="InterPro" id="IPR002514">
    <property type="entry name" value="Transposase_8"/>
</dbReference>
<reference evidence="3 4" key="1">
    <citation type="journal article" date="2022" name="IScience">
        <title>An ultrasensitive nanofiber-based assay for enzymatic hydrolysis and deep-sea microbial degradation of cellulose.</title>
        <authorList>
            <person name="Tsudome M."/>
            <person name="Tachioka M."/>
            <person name="Miyazaki M."/>
            <person name="Uchimura K."/>
            <person name="Tsuda M."/>
            <person name="Takaki Y."/>
            <person name="Deguchi S."/>
        </authorList>
    </citation>
    <scope>NUCLEOTIDE SEQUENCE [LARGE SCALE GENOMIC DNA]</scope>
    <source>
        <strain evidence="3 4">GE09</strain>
    </source>
</reference>
<dbReference type="InterPro" id="IPR051839">
    <property type="entry name" value="RD_transcriptional_regulator"/>
</dbReference>
<dbReference type="Gene3D" id="1.10.10.60">
    <property type="entry name" value="Homeodomain-like"/>
    <property type="match status" value="1"/>
</dbReference>
<proteinExistence type="inferred from homology"/>
<keyword evidence="4" id="KW-1185">Reference proteome</keyword>
<dbReference type="AlphaFoldDB" id="A0AAN1WFD2"/>
<dbReference type="PANTHER" id="PTHR33215:SF12">
    <property type="entry name" value="TRANSPOSASE INSN FOR INSERTION SEQUENCE ELEMENT IS911A-RELATED"/>
    <property type="match status" value="1"/>
</dbReference>
<accession>A0AAN1WFD2</accession>
<dbReference type="KEGG" id="marq:MARGE09_P0793"/>
<evidence type="ECO:0000256" key="2">
    <source>
        <dbReference type="SAM" id="Coils"/>
    </source>
</evidence>
<dbReference type="Proteomes" id="UP001320119">
    <property type="component" value="Chromosome"/>
</dbReference>
<dbReference type="EMBL" id="AP023086">
    <property type="protein sequence ID" value="BCD96593.1"/>
    <property type="molecule type" value="Genomic_DNA"/>
</dbReference>
<dbReference type="Pfam" id="PF01527">
    <property type="entry name" value="HTH_Tnp_1"/>
    <property type="match status" value="1"/>
</dbReference>
<gene>
    <name evidence="3" type="ORF">MARGE09_P0793</name>
</gene>
<dbReference type="GO" id="GO:0004803">
    <property type="term" value="F:transposase activity"/>
    <property type="evidence" value="ECO:0007669"/>
    <property type="project" value="InterPro"/>
</dbReference>
<feature type="coiled-coil region" evidence="2">
    <location>
        <begin position="60"/>
        <end position="90"/>
    </location>
</feature>
<organism evidence="3 4">
    <name type="scientific">Marinagarivorans cellulosilyticus</name>
    <dbReference type="NCBI Taxonomy" id="2721545"/>
    <lineage>
        <taxon>Bacteria</taxon>
        <taxon>Pseudomonadati</taxon>
        <taxon>Pseudomonadota</taxon>
        <taxon>Gammaproteobacteria</taxon>
        <taxon>Cellvibrionales</taxon>
        <taxon>Cellvibrionaceae</taxon>
        <taxon>Marinagarivorans</taxon>
    </lineage>
</organism>
<protein>
    <submittedName>
        <fullName evidence="3">Transposase</fullName>
    </submittedName>
</protein>
<dbReference type="GO" id="GO:0006313">
    <property type="term" value="P:DNA transposition"/>
    <property type="evidence" value="ECO:0007669"/>
    <property type="project" value="InterPro"/>
</dbReference>
<dbReference type="InterPro" id="IPR009057">
    <property type="entry name" value="Homeodomain-like_sf"/>
</dbReference>
<dbReference type="RefSeq" id="WP_236986087.1">
    <property type="nucleotide sequence ID" value="NZ_AP023086.1"/>
</dbReference>